<evidence type="ECO:0000313" key="1">
    <source>
        <dbReference type="EMBL" id="JAG12822.1"/>
    </source>
</evidence>
<proteinExistence type="predicted"/>
<protein>
    <submittedName>
        <fullName evidence="1">Nitric oxide synthase, inducible</fullName>
    </submittedName>
</protein>
<organism evidence="1">
    <name type="scientific">Lygus hesperus</name>
    <name type="common">Western plant bug</name>
    <dbReference type="NCBI Taxonomy" id="30085"/>
    <lineage>
        <taxon>Eukaryota</taxon>
        <taxon>Metazoa</taxon>
        <taxon>Ecdysozoa</taxon>
        <taxon>Arthropoda</taxon>
        <taxon>Hexapoda</taxon>
        <taxon>Insecta</taxon>
        <taxon>Pterygota</taxon>
        <taxon>Neoptera</taxon>
        <taxon>Paraneoptera</taxon>
        <taxon>Hemiptera</taxon>
        <taxon>Heteroptera</taxon>
        <taxon>Panheteroptera</taxon>
        <taxon>Cimicomorpha</taxon>
        <taxon>Miridae</taxon>
        <taxon>Mirini</taxon>
        <taxon>Lygus</taxon>
    </lineage>
</organism>
<feature type="non-terminal residue" evidence="1">
    <location>
        <position position="1"/>
    </location>
</feature>
<reference evidence="1" key="2">
    <citation type="submission" date="2014-07" db="EMBL/GenBank/DDBJ databases">
        <authorList>
            <person name="Hull J."/>
        </authorList>
    </citation>
    <scope>NUCLEOTIDE SEQUENCE</scope>
</reference>
<dbReference type="EMBL" id="GBHO01030782">
    <property type="protein sequence ID" value="JAG12822.1"/>
    <property type="molecule type" value="Transcribed_RNA"/>
</dbReference>
<sequence length="314" mass="35147">QQLPSSQQPSLSSRKTGAWVLQSSSTHSSNGYDLPTYIARGKLNSLLYSPTDYSCYFSLEDAHSMLDLIIVPTEIFIRNTMSAMKGNNNHVVTLQEIGDIFIPKSCSSQCTKRLAEVVSPFFEACKHDSVGPLPGFDCGQNIRITTNFRDTSLSLAKCRTFTEFTSCCGKMLTCYSAFVMNHITQYEQQYQLKHGPNVDIAVLKRTTSVAHDLIMFVLGGNCQSRDSILTTWNALRERRLYSGPALLPNSHDGISTSLILSLVEVIYEERQSCPHCRLTQCVCTLETIEKQHKLLRSSDAGQIDHQFGHVDFKL</sequence>
<dbReference type="AlphaFoldDB" id="A0A0A9WWH8"/>
<name>A0A0A9WWH8_LYGHE</name>
<reference evidence="1" key="1">
    <citation type="journal article" date="2014" name="PLoS ONE">
        <title>Transcriptome-Based Identification of ABC Transporters in the Western Tarnished Plant Bug Lygus hesperus.</title>
        <authorList>
            <person name="Hull J.J."/>
            <person name="Chaney K."/>
            <person name="Geib S.M."/>
            <person name="Fabrick J.A."/>
            <person name="Brent C.S."/>
            <person name="Walsh D."/>
            <person name="Lavine L.C."/>
        </authorList>
    </citation>
    <scope>NUCLEOTIDE SEQUENCE</scope>
</reference>
<accession>A0A0A9WWH8</accession>
<gene>
    <name evidence="1" type="primary">Nos2</name>
    <name evidence="1" type="ORF">CM83_99406</name>
</gene>